<dbReference type="InterPro" id="IPR005467">
    <property type="entry name" value="His_kinase_dom"/>
</dbReference>
<keyword evidence="6" id="KW-0812">Transmembrane</keyword>
<evidence type="ECO:0000256" key="1">
    <source>
        <dbReference type="ARBA" id="ARBA00000085"/>
    </source>
</evidence>
<dbReference type="InterPro" id="IPR003661">
    <property type="entry name" value="HisK_dim/P_dom"/>
</dbReference>
<dbReference type="InterPro" id="IPR003594">
    <property type="entry name" value="HATPase_dom"/>
</dbReference>
<dbReference type="InterPro" id="IPR036890">
    <property type="entry name" value="HATPase_C_sf"/>
</dbReference>
<evidence type="ECO:0000256" key="3">
    <source>
        <dbReference type="ARBA" id="ARBA00022553"/>
    </source>
</evidence>
<keyword evidence="5" id="KW-0418">Kinase</keyword>
<feature type="transmembrane region" description="Helical" evidence="6">
    <location>
        <begin position="171"/>
        <end position="194"/>
    </location>
</feature>
<dbReference type="Gene3D" id="1.10.287.130">
    <property type="match status" value="1"/>
</dbReference>
<feature type="transmembrane region" description="Helical" evidence="6">
    <location>
        <begin position="94"/>
        <end position="110"/>
    </location>
</feature>
<protein>
    <recommendedName>
        <fullName evidence="2">histidine kinase</fullName>
        <ecNumber evidence="2">2.7.13.3</ecNumber>
    </recommendedName>
</protein>
<sequence>MLKKLWLSYRQWYIEYSGFSNQKEKEDLTYFRDKLFVSILILTLALSLISYIPSAGMAIALDKDFVFVIDTVAVLVMLFLLFNKRMHLTTKKTLFSINLFLLSFALIIDLGLNGNGTILLFMLSILITLYSGKKAGVNSVVVSAVFYAIVLIVDYVKWVDIRFFSESPIEILFVVFINNVLFGLLTVLSVSFLVDRLHNALLKENQLQEELLEKHKNVIIAKERAEESDQLKSAFLTNMSHEIRTPMYGILGSAELLKAYHKQDEEYQEYVKVIEGSGNELLDVITDILNISKIETGLMTVRKSLFSVNESIRSIYELFLPEAEMKNVAFTLNNFIPESESLINSDNDKLTAVLKHLIENAIKYTSKGDRIYVSCSLDSSASQLEFFIKDTGVGIPEDKKETIFNPFYQVDVGNKNALHGSGIGLSISKAYIEMLGGNLILESETGVGTSFRFNVAIDLQSV</sequence>
<proteinExistence type="predicted"/>
<gene>
    <name evidence="8" type="ORF">GCM10022292_04370</name>
</gene>
<keyword evidence="6" id="KW-0472">Membrane</keyword>
<accession>A0ABP8CLY6</accession>
<keyword evidence="3" id="KW-0597">Phosphoprotein</keyword>
<feature type="transmembrane region" description="Helical" evidence="6">
    <location>
        <begin position="139"/>
        <end position="159"/>
    </location>
</feature>
<dbReference type="SUPFAM" id="SSF47384">
    <property type="entry name" value="Homodimeric domain of signal transducing histidine kinase"/>
    <property type="match status" value="1"/>
</dbReference>
<evidence type="ECO:0000313" key="8">
    <source>
        <dbReference type="EMBL" id="GAA4240714.1"/>
    </source>
</evidence>
<dbReference type="InterPro" id="IPR048437">
    <property type="entry name" value="MASE11"/>
</dbReference>
<evidence type="ECO:0000256" key="5">
    <source>
        <dbReference type="ARBA" id="ARBA00022777"/>
    </source>
</evidence>
<dbReference type="PANTHER" id="PTHR43047:SF72">
    <property type="entry name" value="OSMOSENSING HISTIDINE PROTEIN KINASE SLN1"/>
    <property type="match status" value="1"/>
</dbReference>
<evidence type="ECO:0000313" key="9">
    <source>
        <dbReference type="Proteomes" id="UP001501682"/>
    </source>
</evidence>
<dbReference type="EMBL" id="BAABCB010000002">
    <property type="protein sequence ID" value="GAA4240714.1"/>
    <property type="molecule type" value="Genomic_DNA"/>
</dbReference>
<dbReference type="Pfam" id="PF20969">
    <property type="entry name" value="MASE11"/>
    <property type="match status" value="1"/>
</dbReference>
<evidence type="ECO:0000256" key="2">
    <source>
        <dbReference type="ARBA" id="ARBA00012438"/>
    </source>
</evidence>
<dbReference type="CDD" id="cd00082">
    <property type="entry name" value="HisKA"/>
    <property type="match status" value="1"/>
</dbReference>
<dbReference type="SMART" id="SM00387">
    <property type="entry name" value="HATPase_c"/>
    <property type="match status" value="1"/>
</dbReference>
<feature type="domain" description="Histidine kinase" evidence="7">
    <location>
        <begin position="238"/>
        <end position="459"/>
    </location>
</feature>
<dbReference type="Gene3D" id="3.30.565.10">
    <property type="entry name" value="Histidine kinase-like ATPase, C-terminal domain"/>
    <property type="match status" value="1"/>
</dbReference>
<keyword evidence="6" id="KW-1133">Transmembrane helix</keyword>
<dbReference type="Pfam" id="PF02518">
    <property type="entry name" value="HATPase_c"/>
    <property type="match status" value="1"/>
</dbReference>
<dbReference type="EC" id="2.7.13.3" evidence="2"/>
<dbReference type="Pfam" id="PF00512">
    <property type="entry name" value="HisKA"/>
    <property type="match status" value="1"/>
</dbReference>
<reference evidence="9" key="1">
    <citation type="journal article" date="2019" name="Int. J. Syst. Evol. Microbiol.">
        <title>The Global Catalogue of Microorganisms (GCM) 10K type strain sequencing project: providing services to taxonomists for standard genome sequencing and annotation.</title>
        <authorList>
            <consortium name="The Broad Institute Genomics Platform"/>
            <consortium name="The Broad Institute Genome Sequencing Center for Infectious Disease"/>
            <person name="Wu L."/>
            <person name="Ma J."/>
        </authorList>
    </citation>
    <scope>NUCLEOTIDE SEQUENCE [LARGE SCALE GENOMIC DNA]</scope>
    <source>
        <strain evidence="9">JCM 17633</strain>
    </source>
</reference>
<dbReference type="Proteomes" id="UP001501682">
    <property type="component" value="Unassembled WGS sequence"/>
</dbReference>
<comment type="caution">
    <text evidence="8">The sequence shown here is derived from an EMBL/GenBank/DDBJ whole genome shotgun (WGS) entry which is preliminary data.</text>
</comment>
<dbReference type="PANTHER" id="PTHR43047">
    <property type="entry name" value="TWO-COMPONENT HISTIDINE PROTEIN KINASE"/>
    <property type="match status" value="1"/>
</dbReference>
<dbReference type="SUPFAM" id="SSF55874">
    <property type="entry name" value="ATPase domain of HSP90 chaperone/DNA topoisomerase II/histidine kinase"/>
    <property type="match status" value="1"/>
</dbReference>
<dbReference type="PROSITE" id="PS50109">
    <property type="entry name" value="HIS_KIN"/>
    <property type="match status" value="1"/>
</dbReference>
<feature type="transmembrane region" description="Helical" evidence="6">
    <location>
        <begin position="35"/>
        <end position="53"/>
    </location>
</feature>
<evidence type="ECO:0000256" key="6">
    <source>
        <dbReference type="SAM" id="Phobius"/>
    </source>
</evidence>
<dbReference type="PRINTS" id="PR00344">
    <property type="entry name" value="BCTRLSENSOR"/>
</dbReference>
<evidence type="ECO:0000259" key="7">
    <source>
        <dbReference type="PROSITE" id="PS50109"/>
    </source>
</evidence>
<keyword evidence="4" id="KW-0808">Transferase</keyword>
<dbReference type="RefSeq" id="WP_334467518.1">
    <property type="nucleotide sequence ID" value="NZ_BAABCB010000002.1"/>
</dbReference>
<evidence type="ECO:0000256" key="4">
    <source>
        <dbReference type="ARBA" id="ARBA00022679"/>
    </source>
</evidence>
<organism evidence="8 9">
    <name type="scientific">Winogradskyella damuponensis</name>
    <dbReference type="NCBI Taxonomy" id="943939"/>
    <lineage>
        <taxon>Bacteria</taxon>
        <taxon>Pseudomonadati</taxon>
        <taxon>Bacteroidota</taxon>
        <taxon>Flavobacteriia</taxon>
        <taxon>Flavobacteriales</taxon>
        <taxon>Flavobacteriaceae</taxon>
        <taxon>Winogradskyella</taxon>
    </lineage>
</organism>
<dbReference type="InterPro" id="IPR036097">
    <property type="entry name" value="HisK_dim/P_sf"/>
</dbReference>
<dbReference type="InterPro" id="IPR004358">
    <property type="entry name" value="Sig_transdc_His_kin-like_C"/>
</dbReference>
<keyword evidence="9" id="KW-1185">Reference proteome</keyword>
<name>A0ABP8CLY6_9FLAO</name>
<comment type="catalytic activity">
    <reaction evidence="1">
        <text>ATP + protein L-histidine = ADP + protein N-phospho-L-histidine.</text>
        <dbReference type="EC" id="2.7.13.3"/>
    </reaction>
</comment>
<feature type="transmembrane region" description="Helical" evidence="6">
    <location>
        <begin position="65"/>
        <end position="82"/>
    </location>
</feature>
<dbReference type="SMART" id="SM00388">
    <property type="entry name" value="HisKA"/>
    <property type="match status" value="1"/>
</dbReference>